<dbReference type="Gene3D" id="4.10.400.10">
    <property type="entry name" value="Low-density Lipoprotein Receptor"/>
    <property type="match status" value="8"/>
</dbReference>
<feature type="disulfide bond" evidence="12">
    <location>
        <begin position="269"/>
        <end position="284"/>
    </location>
</feature>
<dbReference type="PANTHER" id="PTHR22722">
    <property type="entry name" value="LOW-DENSITY LIPOPROTEIN RECEPTOR-RELATED PROTEIN 2-RELATED"/>
    <property type="match status" value="1"/>
</dbReference>
<dbReference type="Proteomes" id="UP000593567">
    <property type="component" value="Unassembled WGS sequence"/>
</dbReference>
<feature type="disulfide bond" evidence="12">
    <location>
        <begin position="136"/>
        <end position="151"/>
    </location>
</feature>
<dbReference type="SMART" id="SM00181">
    <property type="entry name" value="EGF"/>
    <property type="match status" value="4"/>
</dbReference>
<dbReference type="FunFam" id="2.120.10.30:FF:000241">
    <property type="entry name" value="Low-density lipoprotein receptor-related protein 6"/>
    <property type="match status" value="1"/>
</dbReference>
<dbReference type="GO" id="GO:0005509">
    <property type="term" value="F:calcium ion binding"/>
    <property type="evidence" value="ECO:0007669"/>
    <property type="project" value="InterPro"/>
</dbReference>
<evidence type="ECO:0000256" key="8">
    <source>
        <dbReference type="ARBA" id="ARBA00023136"/>
    </source>
</evidence>
<dbReference type="SUPFAM" id="SSF57424">
    <property type="entry name" value="LDL receptor-like module"/>
    <property type="match status" value="7"/>
</dbReference>
<feature type="compositionally biased region" description="Basic and acidic residues" evidence="13">
    <location>
        <begin position="926"/>
        <end position="936"/>
    </location>
</feature>
<dbReference type="PROSITE" id="PS01186">
    <property type="entry name" value="EGF_2"/>
    <property type="match status" value="1"/>
</dbReference>
<dbReference type="InterPro" id="IPR001881">
    <property type="entry name" value="EGF-like_Ca-bd_dom"/>
</dbReference>
<dbReference type="CDD" id="cd00112">
    <property type="entry name" value="LDLa"/>
    <property type="match status" value="7"/>
</dbReference>
<keyword evidence="4 14" id="KW-0812">Transmembrane</keyword>
<name>A0A7J7J0G6_BUGNE</name>
<dbReference type="FunFam" id="2.10.25.10:FF:000009">
    <property type="entry name" value="Low-density lipoprotein receptor isoform 1"/>
    <property type="match status" value="1"/>
</dbReference>
<feature type="disulfide bond" evidence="12">
    <location>
        <begin position="124"/>
        <end position="142"/>
    </location>
</feature>
<evidence type="ECO:0000256" key="4">
    <source>
        <dbReference type="ARBA" id="ARBA00022692"/>
    </source>
</evidence>
<keyword evidence="6" id="KW-0677">Repeat</keyword>
<dbReference type="GO" id="GO:0042562">
    <property type="term" value="F:hormone binding"/>
    <property type="evidence" value="ECO:0007669"/>
    <property type="project" value="TreeGrafter"/>
</dbReference>
<feature type="disulfide bond" evidence="12">
    <location>
        <begin position="297"/>
        <end position="315"/>
    </location>
</feature>
<keyword evidence="3" id="KW-0254">Endocytosis</keyword>
<evidence type="ECO:0000256" key="14">
    <source>
        <dbReference type="SAM" id="Phobius"/>
    </source>
</evidence>
<dbReference type="SUPFAM" id="SSF57196">
    <property type="entry name" value="EGF/Laminin"/>
    <property type="match status" value="1"/>
</dbReference>
<evidence type="ECO:0000256" key="9">
    <source>
        <dbReference type="ARBA" id="ARBA00023157"/>
    </source>
</evidence>
<feature type="disulfide bond" evidence="12">
    <location>
        <begin position="181"/>
        <end position="196"/>
    </location>
</feature>
<dbReference type="Pfam" id="PF00057">
    <property type="entry name" value="Ldl_recept_a"/>
    <property type="match status" value="6"/>
</dbReference>
<dbReference type="Gene3D" id="2.10.25.10">
    <property type="entry name" value="Laminin"/>
    <property type="match status" value="2"/>
</dbReference>
<feature type="compositionally biased region" description="Polar residues" evidence="13">
    <location>
        <begin position="937"/>
        <end position="947"/>
    </location>
</feature>
<evidence type="ECO:0000256" key="7">
    <source>
        <dbReference type="ARBA" id="ARBA00022989"/>
    </source>
</evidence>
<evidence type="ECO:0000259" key="16">
    <source>
        <dbReference type="PROSITE" id="PS01186"/>
    </source>
</evidence>
<comment type="caution">
    <text evidence="12">Lacks conserved residue(s) required for the propagation of feature annotation.</text>
</comment>
<keyword evidence="9 12" id="KW-1015">Disulfide bond</keyword>
<feature type="disulfide bond" evidence="12">
    <location>
        <begin position="221"/>
        <end position="236"/>
    </location>
</feature>
<dbReference type="SMART" id="SM00179">
    <property type="entry name" value="EGF_CA"/>
    <property type="match status" value="1"/>
</dbReference>
<keyword evidence="10" id="KW-0675">Receptor</keyword>
<feature type="disulfide bond" evidence="12">
    <location>
        <begin position="50"/>
        <end position="65"/>
    </location>
</feature>
<dbReference type="InterPro" id="IPR036055">
    <property type="entry name" value="LDL_receptor-like_sf"/>
</dbReference>
<dbReference type="InterPro" id="IPR018097">
    <property type="entry name" value="EGF_Ca-bd_CS"/>
</dbReference>
<dbReference type="OrthoDB" id="5958943at2759"/>
<dbReference type="EMBL" id="VXIV02003216">
    <property type="protein sequence ID" value="KAF6019682.1"/>
    <property type="molecule type" value="Genomic_DNA"/>
</dbReference>
<evidence type="ECO:0000256" key="12">
    <source>
        <dbReference type="PROSITE-ProRule" id="PRU00124"/>
    </source>
</evidence>
<dbReference type="SMART" id="SM00135">
    <property type="entry name" value="LY"/>
    <property type="match status" value="5"/>
</dbReference>
<evidence type="ECO:0000256" key="15">
    <source>
        <dbReference type="SAM" id="SignalP"/>
    </source>
</evidence>
<keyword evidence="8 14" id="KW-0472">Membrane</keyword>
<dbReference type="InterPro" id="IPR011042">
    <property type="entry name" value="6-blade_b-propeller_TolB-like"/>
</dbReference>
<dbReference type="PANTHER" id="PTHR22722:SF14">
    <property type="entry name" value="MEGALIN, ISOFORM A"/>
    <property type="match status" value="1"/>
</dbReference>
<dbReference type="PRINTS" id="PR00261">
    <property type="entry name" value="LDLRECEPTOR"/>
</dbReference>
<keyword evidence="18" id="KW-1185">Reference proteome</keyword>
<evidence type="ECO:0000256" key="11">
    <source>
        <dbReference type="ARBA" id="ARBA00023180"/>
    </source>
</evidence>
<dbReference type="SUPFAM" id="SSF63825">
    <property type="entry name" value="YWTD domain"/>
    <property type="match status" value="1"/>
</dbReference>
<feature type="domain" description="EGF-like" evidence="16">
    <location>
        <begin position="461"/>
        <end position="476"/>
    </location>
</feature>
<protein>
    <recommendedName>
        <fullName evidence="16">EGF-like domain-containing protein</fullName>
    </recommendedName>
</protein>
<dbReference type="PROSITE" id="PS50068">
    <property type="entry name" value="LDLRA_2"/>
    <property type="match status" value="7"/>
</dbReference>
<dbReference type="PROSITE" id="PS01187">
    <property type="entry name" value="EGF_CA"/>
    <property type="match status" value="1"/>
</dbReference>
<dbReference type="InterPro" id="IPR023415">
    <property type="entry name" value="LDLR_class-A_CS"/>
</dbReference>
<dbReference type="PROSITE" id="PS01209">
    <property type="entry name" value="LDLRA_1"/>
    <property type="match status" value="2"/>
</dbReference>
<feature type="disulfide bond" evidence="12">
    <location>
        <begin position="117"/>
        <end position="129"/>
    </location>
</feature>
<keyword evidence="5 15" id="KW-0732">Signal</keyword>
<accession>A0A7J7J0G6</accession>
<feature type="disulfide bond" evidence="12">
    <location>
        <begin position="290"/>
        <end position="302"/>
    </location>
</feature>
<dbReference type="GO" id="GO:0043235">
    <property type="term" value="C:receptor complex"/>
    <property type="evidence" value="ECO:0007669"/>
    <property type="project" value="TreeGrafter"/>
</dbReference>
<dbReference type="GO" id="GO:0016324">
    <property type="term" value="C:apical plasma membrane"/>
    <property type="evidence" value="ECO:0007669"/>
    <property type="project" value="TreeGrafter"/>
</dbReference>
<keyword evidence="7 14" id="KW-1133">Transmembrane helix</keyword>
<sequence length="968" mass="106896">MQSSLFLLFTLYAAALVASASPTVERPAWCPSPSYYCHRSDECKPAYVRCDGTVQCLDGEDEENCSECTAENAASTNQFYCNNTGICISQSWKCDGTEDCGGENPEDEADCTENVQCSNNQFDCGDGQCIDSSWYCDVQVDCNNGADENSCTATCAPNQFVCNASTPVGHVPECISDHWKCDGEEDCPSGEDEWGCGPRTCPEDRFNCSAENKCMTNTWRCDGDNDCASGEDEKDCHIAQPVPSRQCSALEFQCAIPLPSACIVGAWKCDGEEDCADGSDEKDCPARATCTDSEFACGDGSCIPLFLTCSGKSECHDGSDERLPSCATNTTHTCDLAKGEFSCGPGTHTCVNISKVCDQHPDCPKVGNINRDEDTSICGDVVISDICAENLPCGNDPLITCNNIKHQSAEEQFNRTIGYVCQCPPGYNKADNKCFDKNECGDTENPVCDHICINHQGTYKCDCNVGYSLEVDGRSCKVNGDIHPRLLFSNRHEIRAIHIHGQQKYMPLLDSAAAVALDFDYATNKVFYSDMKEKKLYKFTLPGPDEDVDELQEQDLKIDGVQTPDGLAYDWVYKHLYWTDTSTNTINMACVDDDLETPRKSVVLYQNANPNCTLSTEKSTGKEVCIDEPRALAVHPRKGWAFWSDWGANPHIVLAALDGSKMEMIAYNTGVNNRQYLHWPNGLTIDLSAEYEKLYWIDAKLHSLFSCTIDRCINDITVLVYNDQKIKHPFSITVFENQLYWSDWATKHIVTANKYTGGNITSLLTNLEQPMDLKVFHPMTQQNSTNHCKVIQDSTDRCDHICVPKPWSRDPTTSDYSPVDDDLPKHTCLCATGYTLNPDGRTCQLIETDTKPAGKPLHESEAHRAPQASLEKKDGKGSIAIIASCTVLGVAVIVGVVAAVAVKRLRRSKSKRMNFDNPIYKRTTEDKLELPRHEYQPSETDPSPTSSNYAEICIDVLPIPGSDAVNVF</sequence>
<comment type="caution">
    <text evidence="17">The sequence shown here is derived from an EMBL/GenBank/DDBJ whole genome shotgun (WGS) entry which is preliminary data.</text>
</comment>
<feature type="signal peptide" evidence="15">
    <location>
        <begin position="1"/>
        <end position="20"/>
    </location>
</feature>
<evidence type="ECO:0000256" key="10">
    <source>
        <dbReference type="ARBA" id="ARBA00023170"/>
    </source>
</evidence>
<dbReference type="SMART" id="SM00192">
    <property type="entry name" value="LDLa"/>
    <property type="match status" value="8"/>
</dbReference>
<dbReference type="AlphaFoldDB" id="A0A7J7J0G6"/>
<reference evidence="17" key="1">
    <citation type="submission" date="2020-06" db="EMBL/GenBank/DDBJ databases">
        <title>Draft genome of Bugula neritina, a colonial animal packing powerful symbionts and potential medicines.</title>
        <authorList>
            <person name="Rayko M."/>
        </authorList>
    </citation>
    <scope>NUCLEOTIDE SEQUENCE [LARGE SCALE GENOMIC DNA]</scope>
    <source>
        <strain evidence="17">Kwan_BN1</strain>
    </source>
</reference>
<gene>
    <name evidence="17" type="ORF">EB796_022045</name>
</gene>
<dbReference type="InterPro" id="IPR051221">
    <property type="entry name" value="LDLR-related"/>
</dbReference>
<evidence type="ECO:0000256" key="6">
    <source>
        <dbReference type="ARBA" id="ARBA00022737"/>
    </source>
</evidence>
<feature type="transmembrane region" description="Helical" evidence="14">
    <location>
        <begin position="879"/>
        <end position="902"/>
    </location>
</feature>
<dbReference type="GO" id="GO:0006898">
    <property type="term" value="P:receptor-mediated endocytosis"/>
    <property type="evidence" value="ECO:0007669"/>
    <property type="project" value="TreeGrafter"/>
</dbReference>
<evidence type="ECO:0000256" key="1">
    <source>
        <dbReference type="ARBA" id="ARBA00004479"/>
    </source>
</evidence>
<dbReference type="InterPro" id="IPR002172">
    <property type="entry name" value="LDrepeatLR_classA_rpt"/>
</dbReference>
<evidence type="ECO:0000256" key="3">
    <source>
        <dbReference type="ARBA" id="ARBA00022583"/>
    </source>
</evidence>
<organism evidence="17 18">
    <name type="scientific">Bugula neritina</name>
    <name type="common">Brown bryozoan</name>
    <name type="synonym">Sertularia neritina</name>
    <dbReference type="NCBI Taxonomy" id="10212"/>
    <lineage>
        <taxon>Eukaryota</taxon>
        <taxon>Metazoa</taxon>
        <taxon>Spiralia</taxon>
        <taxon>Lophotrochozoa</taxon>
        <taxon>Bryozoa</taxon>
        <taxon>Gymnolaemata</taxon>
        <taxon>Cheilostomatida</taxon>
        <taxon>Flustrina</taxon>
        <taxon>Buguloidea</taxon>
        <taxon>Bugulidae</taxon>
        <taxon>Bugula</taxon>
    </lineage>
</organism>
<feature type="chain" id="PRO_5029572812" description="EGF-like domain-containing protein" evidence="15">
    <location>
        <begin position="21"/>
        <end position="968"/>
    </location>
</feature>
<keyword evidence="11" id="KW-0325">Glycoprotein</keyword>
<evidence type="ECO:0000256" key="2">
    <source>
        <dbReference type="ARBA" id="ARBA00022536"/>
    </source>
</evidence>
<proteinExistence type="predicted"/>
<evidence type="ECO:0000256" key="13">
    <source>
        <dbReference type="SAM" id="MobiDB-lite"/>
    </source>
</evidence>
<feature type="region of interest" description="Disordered" evidence="13">
    <location>
        <begin position="851"/>
        <end position="873"/>
    </location>
</feature>
<dbReference type="Gene3D" id="2.120.10.30">
    <property type="entry name" value="TolB, C-terminal domain"/>
    <property type="match status" value="1"/>
</dbReference>
<feature type="region of interest" description="Disordered" evidence="13">
    <location>
        <begin position="926"/>
        <end position="947"/>
    </location>
</feature>
<dbReference type="InterPro" id="IPR000033">
    <property type="entry name" value="LDLR_classB_rpt"/>
</dbReference>
<evidence type="ECO:0000313" key="17">
    <source>
        <dbReference type="EMBL" id="KAF6019682.1"/>
    </source>
</evidence>
<evidence type="ECO:0000313" key="18">
    <source>
        <dbReference type="Proteomes" id="UP000593567"/>
    </source>
</evidence>
<keyword evidence="2" id="KW-0245">EGF-like domain</keyword>
<comment type="subcellular location">
    <subcellularLocation>
        <location evidence="1">Membrane</location>
        <topology evidence="1">Single-pass type I membrane protein</topology>
    </subcellularLocation>
</comment>
<dbReference type="InterPro" id="IPR000742">
    <property type="entry name" value="EGF"/>
</dbReference>
<evidence type="ECO:0000256" key="5">
    <source>
        <dbReference type="ARBA" id="ARBA00022729"/>
    </source>
</evidence>